<accession>A0A5P9NIS5</accession>
<name>A0A5P9NIS5_9GAMM</name>
<dbReference type="AlphaFoldDB" id="A0A5P9NIS5"/>
<dbReference type="EMBL" id="CP036422">
    <property type="protein sequence ID" value="QFU75124.1"/>
    <property type="molecule type" value="Genomic_DNA"/>
</dbReference>
<feature type="transmembrane region" description="Helical" evidence="1">
    <location>
        <begin position="90"/>
        <end position="113"/>
    </location>
</feature>
<keyword evidence="1" id="KW-1133">Transmembrane helix</keyword>
<reference evidence="2 3" key="1">
    <citation type="submission" date="2019-02" db="EMBL/GenBank/DDBJ databases">
        <authorList>
            <person name="Li S.-H."/>
        </authorList>
    </citation>
    <scope>NUCLEOTIDE SEQUENCE [LARGE SCALE GENOMIC DNA]</scope>
    <source>
        <strain evidence="2 3">IMCC14385</strain>
    </source>
</reference>
<proteinExistence type="predicted"/>
<keyword evidence="1" id="KW-0472">Membrane</keyword>
<evidence type="ECO:0000256" key="1">
    <source>
        <dbReference type="SAM" id="Phobius"/>
    </source>
</evidence>
<dbReference type="Proteomes" id="UP000326287">
    <property type="component" value="Chromosome"/>
</dbReference>
<keyword evidence="1" id="KW-0812">Transmembrane</keyword>
<keyword evidence="3" id="KW-1185">Reference proteome</keyword>
<dbReference type="RefSeq" id="WP_152661230.1">
    <property type="nucleotide sequence ID" value="NZ_CP036422.1"/>
</dbReference>
<protein>
    <submittedName>
        <fullName evidence="2">Uncharacterized protein</fullName>
    </submittedName>
</protein>
<evidence type="ECO:0000313" key="3">
    <source>
        <dbReference type="Proteomes" id="UP000326287"/>
    </source>
</evidence>
<organism evidence="2 3">
    <name type="scientific">Halioglobus maricola</name>
    <dbReference type="NCBI Taxonomy" id="2601894"/>
    <lineage>
        <taxon>Bacteria</taxon>
        <taxon>Pseudomonadati</taxon>
        <taxon>Pseudomonadota</taxon>
        <taxon>Gammaproteobacteria</taxon>
        <taxon>Cellvibrionales</taxon>
        <taxon>Halieaceae</taxon>
        <taxon>Halioglobus</taxon>
    </lineage>
</organism>
<sequence>MTAYEYADIAASNYSISFTILSLMVALVSAYFVAAYFMGKSINGFQVFLLNTVYLLWMSGLAWVATRFLIRATQAATISLSLDESQTGTVFASAYLFPALMAVTTLLISYGFMWSLRHGEEK</sequence>
<gene>
    <name evidence="2" type="ORF">EY643_05375</name>
</gene>
<feature type="transmembrane region" description="Helical" evidence="1">
    <location>
        <begin position="14"/>
        <end position="36"/>
    </location>
</feature>
<evidence type="ECO:0000313" key="2">
    <source>
        <dbReference type="EMBL" id="QFU75124.1"/>
    </source>
</evidence>
<feature type="transmembrane region" description="Helical" evidence="1">
    <location>
        <begin position="48"/>
        <end position="70"/>
    </location>
</feature>
<dbReference type="KEGG" id="halc:EY643_05375"/>